<evidence type="ECO:0000313" key="1">
    <source>
        <dbReference type="EMBL" id="TGG40632.1"/>
    </source>
</evidence>
<comment type="caution">
    <text evidence="1">The sequence shown here is derived from an EMBL/GenBank/DDBJ whole genome shotgun (WGS) entry which is preliminary data.</text>
</comment>
<sequence length="133" mass="15257">MNAELKTLIDELASQTSLSNDEADLRMAKAFALVRTPEEKKEAGEYLRKAIARRKRPDVDVKSILGEVSEILNLSYIAKRYFDKDRAWLYQRLNRSMVNGKPAAFSESELRIFSDSLKEISHIIQQTSINLTH</sequence>
<reference evidence="1 2" key="1">
    <citation type="submission" date="2019-02" db="EMBL/GenBank/DDBJ databases">
        <title>Isolation and identification of novel species under the genus Muribaculum.</title>
        <authorList>
            <person name="Miyake S."/>
            <person name="Ding Y."/>
            <person name="Low A."/>
            <person name="Soh M."/>
            <person name="Seedorf H."/>
        </authorList>
    </citation>
    <scope>NUCLEOTIDE SEQUENCE [LARGE SCALE GENOMIC DNA]</scope>
    <source>
        <strain evidence="1 2">TLL-A3</strain>
    </source>
</reference>
<keyword evidence="2" id="KW-1185">Reference proteome</keyword>
<dbReference type="Pfam" id="PF16476">
    <property type="entry name" value="DUF5053"/>
    <property type="match status" value="1"/>
</dbReference>
<name>A0A4Z0VBR8_9BACT</name>
<organism evidence="1 2">
    <name type="scientific">Duncaniella freteri</name>
    <dbReference type="NCBI Taxonomy" id="2530391"/>
    <lineage>
        <taxon>Bacteria</taxon>
        <taxon>Pseudomonadati</taxon>
        <taxon>Bacteroidota</taxon>
        <taxon>Bacteroidia</taxon>
        <taxon>Bacteroidales</taxon>
        <taxon>Muribaculaceae</taxon>
        <taxon>Duncaniella</taxon>
    </lineage>
</organism>
<proteinExistence type="predicted"/>
<dbReference type="GeneID" id="82149755"/>
<dbReference type="EMBL" id="SJSA01000001">
    <property type="protein sequence ID" value="TGG40632.1"/>
    <property type="molecule type" value="Genomic_DNA"/>
</dbReference>
<protein>
    <submittedName>
        <fullName evidence="1">DUF5053 domain-containing protein</fullName>
    </submittedName>
</protein>
<accession>A0A4Z0VBR8</accession>
<dbReference type="Proteomes" id="UP000297635">
    <property type="component" value="Unassembled WGS sequence"/>
</dbReference>
<dbReference type="InterPro" id="IPR032483">
    <property type="entry name" value="DUF5053"/>
</dbReference>
<evidence type="ECO:0000313" key="2">
    <source>
        <dbReference type="Proteomes" id="UP000297635"/>
    </source>
</evidence>
<dbReference type="RefSeq" id="WP_135471629.1">
    <property type="nucleotide sequence ID" value="NZ_CASJDB010000001.1"/>
</dbReference>
<dbReference type="AlphaFoldDB" id="A0A4Z0VBR8"/>
<gene>
    <name evidence="1" type="ORF">EZ315_08115</name>
</gene>